<evidence type="ECO:0000256" key="5">
    <source>
        <dbReference type="ARBA" id="ARBA00022692"/>
    </source>
</evidence>
<reference evidence="13 14" key="1">
    <citation type="submission" date="2014-09" db="EMBL/GenBank/DDBJ databases">
        <title>Draft genome of Bradyrhizobium japonicum Is-34.</title>
        <authorList>
            <person name="Tsurumaru H."/>
            <person name="Yamakawa T."/>
            <person name="Hashimoto S."/>
            <person name="Okizaki K."/>
            <person name="Kanesaki Y."/>
            <person name="Yoshikawa H."/>
            <person name="Yajima S."/>
        </authorList>
    </citation>
    <scope>NUCLEOTIDE SEQUENCE [LARGE SCALE GENOMIC DNA]</scope>
    <source>
        <strain evidence="13 14">Is-34</strain>
    </source>
</reference>
<evidence type="ECO:0000313" key="13">
    <source>
        <dbReference type="EMBL" id="KGT75048.1"/>
    </source>
</evidence>
<evidence type="ECO:0000256" key="8">
    <source>
        <dbReference type="ARBA" id="ARBA00022989"/>
    </source>
</evidence>
<protein>
    <recommendedName>
        <fullName evidence="11">Zinc metalloprotease</fullName>
        <ecNumber evidence="11">3.4.24.-</ecNumber>
    </recommendedName>
</protein>
<keyword evidence="7 11" id="KW-0862">Zinc</keyword>
<dbReference type="EMBL" id="JRPN01000028">
    <property type="protein sequence ID" value="KGT75048.1"/>
    <property type="molecule type" value="Genomic_DNA"/>
</dbReference>
<dbReference type="GO" id="GO:0004222">
    <property type="term" value="F:metalloendopeptidase activity"/>
    <property type="evidence" value="ECO:0007669"/>
    <property type="project" value="InterPro"/>
</dbReference>
<dbReference type="Proteomes" id="UP000030377">
    <property type="component" value="Unassembled WGS sequence"/>
</dbReference>
<evidence type="ECO:0000256" key="4">
    <source>
        <dbReference type="ARBA" id="ARBA00022670"/>
    </source>
</evidence>
<dbReference type="SUPFAM" id="SSF50156">
    <property type="entry name" value="PDZ domain-like"/>
    <property type="match status" value="1"/>
</dbReference>
<feature type="transmembrane region" description="Helical" evidence="11">
    <location>
        <begin position="356"/>
        <end position="374"/>
    </location>
</feature>
<feature type="transmembrane region" description="Helical" evidence="11">
    <location>
        <begin position="45"/>
        <end position="63"/>
    </location>
</feature>
<keyword evidence="4 13" id="KW-0645">Protease</keyword>
<dbReference type="GO" id="GO:0016020">
    <property type="term" value="C:membrane"/>
    <property type="evidence" value="ECO:0007669"/>
    <property type="project" value="UniProtKB-SubCell"/>
</dbReference>
<dbReference type="InterPro" id="IPR036034">
    <property type="entry name" value="PDZ_sf"/>
</dbReference>
<dbReference type="InterPro" id="IPR041489">
    <property type="entry name" value="PDZ_6"/>
</dbReference>
<gene>
    <name evidence="13" type="ORF">MA20_37590</name>
</gene>
<dbReference type="SMART" id="SM00228">
    <property type="entry name" value="PDZ"/>
    <property type="match status" value="1"/>
</dbReference>
<comment type="caution">
    <text evidence="13">The sequence shown here is derived from an EMBL/GenBank/DDBJ whole genome shotgun (WGS) entry which is preliminary data.</text>
</comment>
<comment type="similarity">
    <text evidence="3 11">Belongs to the peptidase M50B family.</text>
</comment>
<dbReference type="CDD" id="cd06163">
    <property type="entry name" value="S2P-M50_PDZ_RseP-like"/>
    <property type="match status" value="1"/>
</dbReference>
<feature type="transmembrane region" description="Helical" evidence="11">
    <location>
        <begin position="306"/>
        <end position="328"/>
    </location>
</feature>
<evidence type="ECO:0000256" key="10">
    <source>
        <dbReference type="ARBA" id="ARBA00023136"/>
    </source>
</evidence>
<dbReference type="InterPro" id="IPR001478">
    <property type="entry name" value="PDZ"/>
</dbReference>
<keyword evidence="10 11" id="KW-0472">Membrane</keyword>
<keyword evidence="8 11" id="KW-1133">Transmembrane helix</keyword>
<evidence type="ECO:0000256" key="1">
    <source>
        <dbReference type="ARBA" id="ARBA00001947"/>
    </source>
</evidence>
<dbReference type="InterPro" id="IPR008915">
    <property type="entry name" value="Peptidase_M50"/>
</dbReference>
<feature type="domain" description="PDZ" evidence="12">
    <location>
        <begin position="131"/>
        <end position="208"/>
    </location>
</feature>
<comment type="cofactor">
    <cofactor evidence="1 11">
        <name>Zn(2+)</name>
        <dbReference type="ChEBI" id="CHEBI:29105"/>
    </cofactor>
</comment>
<dbReference type="NCBIfam" id="TIGR00054">
    <property type="entry name" value="RIP metalloprotease RseP"/>
    <property type="match status" value="1"/>
</dbReference>
<organism evidence="13 14">
    <name type="scientific">Bradyrhizobium japonicum</name>
    <dbReference type="NCBI Taxonomy" id="375"/>
    <lineage>
        <taxon>Bacteria</taxon>
        <taxon>Pseudomonadati</taxon>
        <taxon>Pseudomonadota</taxon>
        <taxon>Alphaproteobacteria</taxon>
        <taxon>Hyphomicrobiales</taxon>
        <taxon>Nitrobacteraceae</taxon>
        <taxon>Bradyrhizobium</taxon>
    </lineage>
</organism>
<name>A0A0A3YN10_BRAJP</name>
<evidence type="ECO:0000256" key="2">
    <source>
        <dbReference type="ARBA" id="ARBA00004141"/>
    </source>
</evidence>
<evidence type="ECO:0000256" key="11">
    <source>
        <dbReference type="RuleBase" id="RU362031"/>
    </source>
</evidence>
<evidence type="ECO:0000256" key="6">
    <source>
        <dbReference type="ARBA" id="ARBA00022801"/>
    </source>
</evidence>
<proteinExistence type="inferred from homology"/>
<feature type="transmembrane region" description="Helical" evidence="11">
    <location>
        <begin position="120"/>
        <end position="145"/>
    </location>
</feature>
<dbReference type="CDD" id="cd23081">
    <property type="entry name" value="cpPDZ_EcRseP-like"/>
    <property type="match status" value="1"/>
</dbReference>
<dbReference type="RefSeq" id="WP_028156000.1">
    <property type="nucleotide sequence ID" value="NZ_CP126005.1"/>
</dbReference>
<dbReference type="Gene3D" id="2.30.42.10">
    <property type="match status" value="1"/>
</dbReference>
<evidence type="ECO:0000256" key="7">
    <source>
        <dbReference type="ARBA" id="ARBA00022833"/>
    </source>
</evidence>
<comment type="subcellular location">
    <subcellularLocation>
        <location evidence="2">Membrane</location>
        <topology evidence="2">Multi-pass membrane protein</topology>
    </subcellularLocation>
</comment>
<keyword evidence="11" id="KW-0479">Metal-binding</keyword>
<accession>A0A0A3YN10</accession>
<dbReference type="GO" id="GO:0046872">
    <property type="term" value="F:metal ion binding"/>
    <property type="evidence" value="ECO:0007669"/>
    <property type="project" value="UniProtKB-KW"/>
</dbReference>
<keyword evidence="9 11" id="KW-0482">Metalloprotease</keyword>
<dbReference type="GO" id="GO:0006508">
    <property type="term" value="P:proteolysis"/>
    <property type="evidence" value="ECO:0007669"/>
    <property type="project" value="UniProtKB-KW"/>
</dbReference>
<keyword evidence="5 11" id="KW-0812">Transmembrane</keyword>
<feature type="transmembrane region" description="Helical" evidence="11">
    <location>
        <begin position="12"/>
        <end position="33"/>
    </location>
</feature>
<evidence type="ECO:0000256" key="9">
    <source>
        <dbReference type="ARBA" id="ARBA00023049"/>
    </source>
</evidence>
<dbReference type="PANTHER" id="PTHR42837">
    <property type="entry name" value="REGULATOR OF SIGMA-E PROTEASE RSEP"/>
    <property type="match status" value="1"/>
</dbReference>
<dbReference type="AlphaFoldDB" id="A0A0A3YN10"/>
<dbReference type="EC" id="3.4.24.-" evidence="11"/>
<dbReference type="Pfam" id="PF02163">
    <property type="entry name" value="Peptidase_M50"/>
    <property type="match status" value="1"/>
</dbReference>
<dbReference type="STRING" id="375.BKD09_RS25285"/>
<evidence type="ECO:0000313" key="14">
    <source>
        <dbReference type="Proteomes" id="UP000030377"/>
    </source>
</evidence>
<keyword evidence="6 11" id="KW-0378">Hydrolase</keyword>
<evidence type="ECO:0000256" key="3">
    <source>
        <dbReference type="ARBA" id="ARBA00007931"/>
    </source>
</evidence>
<dbReference type="Pfam" id="PF17820">
    <property type="entry name" value="PDZ_6"/>
    <property type="match status" value="1"/>
</dbReference>
<dbReference type="InterPro" id="IPR004387">
    <property type="entry name" value="Pept_M50_Zn"/>
</dbReference>
<dbReference type="PANTHER" id="PTHR42837:SF2">
    <property type="entry name" value="MEMBRANE METALLOPROTEASE ARASP2, CHLOROPLASTIC-RELATED"/>
    <property type="match status" value="1"/>
</dbReference>
<sequence length="383" mass="40669">MIDFFVHSFNTLSHGLLGYAVPFLFVLTIVVFFHELGHFLVARWAGVRVLTFSLGFGPELVGFNDRHGTRWKISAIPLGGYVKFFGDESEASTPSAETLASMTAEERAGSFHHKKVGPRAAIVAAGPIANFILGALIFAAMALYYGKPSTIARVDGVVADGAAAAAGFKIGDVVVQIDGKPIESFADMQRIVAMNAGSALAFQVKRDGTIVSLTATPALLERKDPFGNSHRLGVLGVEHKSQAGEASTTPVGVGEALKIGVEQVWFIITSTFKFLGSLFVGQGNPNEVSGVLGIAKMSGQAASAGFQFVINLCAVLSVSIGLLNLFPIPLLDGGHLMFYAAEVVRGRPLSERTQEMGFRIGLGLVLMLMVFATYNDILRMAAS</sequence>
<evidence type="ECO:0000259" key="12">
    <source>
        <dbReference type="SMART" id="SM00228"/>
    </source>
</evidence>
<dbReference type="eggNOG" id="COG0750">
    <property type="taxonomic scope" value="Bacteria"/>
</dbReference>